<proteinExistence type="predicted"/>
<accession>A0ACB7V611</accession>
<reference evidence="2" key="1">
    <citation type="journal article" date="2022" name="Nat. Commun.">
        <title>Chromosome evolution and the genetic basis of agronomically important traits in greater yam.</title>
        <authorList>
            <person name="Bredeson J.V."/>
            <person name="Lyons J.B."/>
            <person name="Oniyinde I.O."/>
            <person name="Okereke N.R."/>
            <person name="Kolade O."/>
            <person name="Nnabue I."/>
            <person name="Nwadili C.O."/>
            <person name="Hribova E."/>
            <person name="Parker M."/>
            <person name="Nwogha J."/>
            <person name="Shu S."/>
            <person name="Carlson J."/>
            <person name="Kariba R."/>
            <person name="Muthemba S."/>
            <person name="Knop K."/>
            <person name="Barton G.J."/>
            <person name="Sherwood A.V."/>
            <person name="Lopez-Montes A."/>
            <person name="Asiedu R."/>
            <person name="Jamnadass R."/>
            <person name="Muchugi A."/>
            <person name="Goodstein D."/>
            <person name="Egesi C.N."/>
            <person name="Featherston J."/>
            <person name="Asfaw A."/>
            <person name="Simpson G.G."/>
            <person name="Dolezel J."/>
            <person name="Hendre P.S."/>
            <person name="Van Deynze A."/>
            <person name="Kumar P.L."/>
            <person name="Obidiegwu J.E."/>
            <person name="Bhattacharjee R."/>
            <person name="Rokhsar D.S."/>
        </authorList>
    </citation>
    <scope>NUCLEOTIDE SEQUENCE [LARGE SCALE GENOMIC DNA]</scope>
    <source>
        <strain evidence="2">cv. TDa95/00328</strain>
    </source>
</reference>
<evidence type="ECO:0000313" key="2">
    <source>
        <dbReference type="Proteomes" id="UP000827976"/>
    </source>
</evidence>
<comment type="caution">
    <text evidence="1">The sequence shown here is derived from an EMBL/GenBank/DDBJ whole genome shotgun (WGS) entry which is preliminary data.</text>
</comment>
<protein>
    <submittedName>
        <fullName evidence="1">Tetratricopeptide-like helical domain-containing protein</fullName>
    </submittedName>
</protein>
<evidence type="ECO:0000313" key="1">
    <source>
        <dbReference type="EMBL" id="KAH7668998.1"/>
    </source>
</evidence>
<dbReference type="EMBL" id="CM037021">
    <property type="protein sequence ID" value="KAH7668998.1"/>
    <property type="molecule type" value="Genomic_DNA"/>
</dbReference>
<name>A0ACB7V611_DIOAL</name>
<sequence>MRPFTSFPCFSFIANKSSSKIFHYLSFPQTQLVSATKTINAYCKSGSVELARKVLDEMPQKNIVSFSTMIYGYATNGFFTESIQLFLDMQRCCIRPNSFTFVAIFVALADMQSSKLIECIHGEVIKYGVESNHFVGTALLDAYAKCGNVIDSYSVFLEMNSPSVVSCNGMISAFVLNDLFEEALLLFKRMWALGVMPNSITMLKISQSCIGYESFELCSSVHADIIKLGLCSHVPVMNAVLEMYLNVGNLECGICFFGEMDVRDVISWTMMISFYLDTGCAAEALDMFSEMRANGVEPDAIILVNVISACAITGDSKMGRCAQSQAIVHGFGTELPVMNSLIKLYSRGGDSKSARIVFDRVSKKSLVSWTAMISGYVYNRQPGEGLELLMRMRSLESFSLDSVVLVCAITACGETASFGTCKQFHACGLKLGLLHGKGIQNSLVSAYGKCGHAEFAFGVFQEMVCLDIVSWNAMITSYGINGKGKEAVALFRNMEKCGQEADCVTYLSLLMACNYAGLVNNGLIILNKMLKDERVEPIEEHYACLVDMLSRAGRLEEAENIVNMQLYGVSPNVWKALLGGANIHGDIRLAEIAAERVFYMDSKDSGHVVQLSNAFASVGKFEHAEALRMRIRKNGLAKKTGLSLLYALPSDVG</sequence>
<keyword evidence="2" id="KW-1185">Reference proteome</keyword>
<gene>
    <name evidence="1" type="ORF">IHE45_11G047600</name>
</gene>
<dbReference type="Proteomes" id="UP000827976">
    <property type="component" value="Chromosome 11"/>
</dbReference>
<organism evidence="1 2">
    <name type="scientific">Dioscorea alata</name>
    <name type="common">Purple yam</name>
    <dbReference type="NCBI Taxonomy" id="55571"/>
    <lineage>
        <taxon>Eukaryota</taxon>
        <taxon>Viridiplantae</taxon>
        <taxon>Streptophyta</taxon>
        <taxon>Embryophyta</taxon>
        <taxon>Tracheophyta</taxon>
        <taxon>Spermatophyta</taxon>
        <taxon>Magnoliopsida</taxon>
        <taxon>Liliopsida</taxon>
        <taxon>Dioscoreales</taxon>
        <taxon>Dioscoreaceae</taxon>
        <taxon>Dioscorea</taxon>
    </lineage>
</organism>